<keyword evidence="2" id="KW-1185">Reference proteome</keyword>
<evidence type="ECO:0000313" key="1">
    <source>
        <dbReference type="EMBL" id="KFA68908.1"/>
    </source>
</evidence>
<organism evidence="1 2">
    <name type="scientific">Stachybotrys chlorohalonatus (strain IBT 40285)</name>
    <dbReference type="NCBI Taxonomy" id="1283841"/>
    <lineage>
        <taxon>Eukaryota</taxon>
        <taxon>Fungi</taxon>
        <taxon>Dikarya</taxon>
        <taxon>Ascomycota</taxon>
        <taxon>Pezizomycotina</taxon>
        <taxon>Sordariomycetes</taxon>
        <taxon>Hypocreomycetidae</taxon>
        <taxon>Hypocreales</taxon>
        <taxon>Stachybotryaceae</taxon>
        <taxon>Stachybotrys</taxon>
    </lineage>
</organism>
<reference evidence="1 2" key="1">
    <citation type="journal article" date="2014" name="BMC Genomics">
        <title>Comparative genome sequencing reveals chemotype-specific gene clusters in the toxigenic black mold Stachybotrys.</title>
        <authorList>
            <person name="Semeiks J."/>
            <person name="Borek D."/>
            <person name="Otwinowski Z."/>
            <person name="Grishin N.V."/>
        </authorList>
    </citation>
    <scope>NUCLEOTIDE SEQUENCE [LARGE SCALE GENOMIC DNA]</scope>
    <source>
        <strain evidence="1 2">IBT 40285</strain>
    </source>
</reference>
<evidence type="ECO:0000313" key="2">
    <source>
        <dbReference type="Proteomes" id="UP000028524"/>
    </source>
</evidence>
<dbReference type="HOGENOM" id="CLU_222477_0_0_1"/>
<proteinExistence type="predicted"/>
<protein>
    <submittedName>
        <fullName evidence="1">Uncharacterized protein</fullName>
    </submittedName>
</protein>
<feature type="non-terminal residue" evidence="1">
    <location>
        <position position="13"/>
    </location>
</feature>
<name>A0A084QY73_STAC4</name>
<feature type="non-terminal residue" evidence="1">
    <location>
        <position position="1"/>
    </location>
</feature>
<sequence>PTNSDPAPHEPFV</sequence>
<gene>
    <name evidence="1" type="ORF">S40285_10695</name>
</gene>
<dbReference type="EMBL" id="KL659666">
    <property type="protein sequence ID" value="KFA68908.1"/>
    <property type="molecule type" value="Genomic_DNA"/>
</dbReference>
<dbReference type="InParanoid" id="A0A084QY73"/>
<accession>A0A084QY73</accession>
<dbReference type="Proteomes" id="UP000028524">
    <property type="component" value="Unassembled WGS sequence"/>
</dbReference>